<organism evidence="1 2">
    <name type="scientific">Devosia insulae DS-56</name>
    <dbReference type="NCBI Taxonomy" id="1116389"/>
    <lineage>
        <taxon>Bacteria</taxon>
        <taxon>Pseudomonadati</taxon>
        <taxon>Pseudomonadota</taxon>
        <taxon>Alphaproteobacteria</taxon>
        <taxon>Hyphomicrobiales</taxon>
        <taxon>Devosiaceae</taxon>
        <taxon>Devosia</taxon>
    </lineage>
</organism>
<dbReference type="PANTHER" id="PTHR36932:SF1">
    <property type="entry name" value="CAPSULAR POLYSACCHARIDE BIOSYNTHESIS PROTEIN"/>
    <property type="match status" value="1"/>
</dbReference>
<comment type="caution">
    <text evidence="1">The sequence shown here is derived from an EMBL/GenBank/DDBJ whole genome shotgun (WGS) entry which is preliminary data.</text>
</comment>
<dbReference type="OrthoDB" id="580775at2"/>
<dbReference type="SUPFAM" id="SSF56801">
    <property type="entry name" value="Acetyl-CoA synthetase-like"/>
    <property type="match status" value="1"/>
</dbReference>
<name>A0A1E5XVN6_9HYPH</name>
<keyword evidence="2" id="KW-1185">Reference proteome</keyword>
<dbReference type="InterPro" id="IPR053158">
    <property type="entry name" value="CapK_Type1_Caps_Biosynth"/>
</dbReference>
<dbReference type="AlphaFoldDB" id="A0A1E5XVN6"/>
<reference evidence="1 2" key="1">
    <citation type="journal article" date="2015" name="Genome Announc.">
        <title>Genome Assemblies of Three Soil-Associated Devosia species: D. insulae, D. limi, and D. soli.</title>
        <authorList>
            <person name="Hassan Y.I."/>
            <person name="Lepp D."/>
            <person name="Zhou T."/>
        </authorList>
    </citation>
    <scope>NUCLEOTIDE SEQUENCE [LARGE SCALE GENOMIC DNA]</scope>
    <source>
        <strain evidence="1 2">DS-56</strain>
    </source>
</reference>
<dbReference type="Gene3D" id="3.40.50.12780">
    <property type="entry name" value="N-terminal domain of ligase-like"/>
    <property type="match status" value="1"/>
</dbReference>
<evidence type="ECO:0000313" key="2">
    <source>
        <dbReference type="Proteomes" id="UP000095463"/>
    </source>
</evidence>
<dbReference type="Proteomes" id="UP000095463">
    <property type="component" value="Unassembled WGS sequence"/>
</dbReference>
<sequence>MNQPRDLQREFYDMLMESQYWLPETMLAYQRSQLAQLLRHARANVPFYEKRLDPVFTRTGDIDWDRWHEIPIVTRKDMQEHRDAMLARELPRGHGATGTIETSGSTGMPVKISINRLTAVAANANRWRAHRTYDLDWSKTYAARDGYAEAAEWPHGQSLGPWGPKWDERALQGNSYRISRGTDAQQMLEFINRTNSAYLSTGPKQFHVYALEAERLGMESRLDCAMTHGEGASSGDLEAIRRVFGARAMETYSSKEAGQIAYPCRLGKGLHINAESVLVEIVGDDGKPVGAGSSGRIVVTPFVSTAQPLIRYEQGDTALAGGSCLCGRSLPMIEAVEGRSTAIFTHPDGRAVSRMLNESAREMLRCTFWQIAQVGPQHFEVRYVPNDWATPGDEASVDALYRATFFEDSQLQFVRVREIPLTAAGKYLEYVNEWDRAG</sequence>
<dbReference type="EMBL" id="LAJE02000063">
    <property type="protein sequence ID" value="OEO32652.1"/>
    <property type="molecule type" value="Genomic_DNA"/>
</dbReference>
<dbReference type="InterPro" id="IPR042099">
    <property type="entry name" value="ANL_N_sf"/>
</dbReference>
<evidence type="ECO:0000313" key="1">
    <source>
        <dbReference type="EMBL" id="OEO32652.1"/>
    </source>
</evidence>
<accession>A0A1E5XVN6</accession>
<evidence type="ECO:0008006" key="3">
    <source>
        <dbReference type="Google" id="ProtNLM"/>
    </source>
</evidence>
<proteinExistence type="predicted"/>
<dbReference type="RefSeq" id="WP_069908219.1">
    <property type="nucleotide sequence ID" value="NZ_LAJE02000063.1"/>
</dbReference>
<protein>
    <recommendedName>
        <fullName evidence="3">AMP-dependent synthetase/ligase domain-containing protein</fullName>
    </recommendedName>
</protein>
<dbReference type="PANTHER" id="PTHR36932">
    <property type="entry name" value="CAPSULAR POLYSACCHARIDE BIOSYNTHESIS PROTEIN"/>
    <property type="match status" value="1"/>
</dbReference>
<gene>
    <name evidence="1" type="ORF">VW23_010590</name>
</gene>